<dbReference type="PANTHER" id="PTHR34718:SF2">
    <property type="entry name" value="PHD-TYPE DOMAIN-CONTAINING PROTEIN"/>
    <property type="match status" value="1"/>
</dbReference>
<dbReference type="HOGENOM" id="CLU_1251785_0_0_1"/>
<sequence>MWASLHLPVAPRKRGRPKENKGYFNTYHKEEKRQKTERNDRYDSLDEEAAILNEEAQAIAKEEEIREMETQITAAFSVADSPVDNLYQMEVPNDTASFADNTSIEFYLKKDFVTNCYYRKGKTWPKCTAIFFLDKSQVIMKTNKLVSGDINKTQSIIKHHRPDIGGLFCCPIGGSLEFPQARGDKWMQIVHDGNDHWVLIVKRFSQPEHVLIHDSLPGSPW</sequence>
<dbReference type="AlphaFoldDB" id="E9GRL0"/>
<reference evidence="2 3" key="1">
    <citation type="journal article" date="2011" name="Science">
        <title>The ecoresponsive genome of Daphnia pulex.</title>
        <authorList>
            <person name="Colbourne J.K."/>
            <person name="Pfrender M.E."/>
            <person name="Gilbert D."/>
            <person name="Thomas W.K."/>
            <person name="Tucker A."/>
            <person name="Oakley T.H."/>
            <person name="Tokishita S."/>
            <person name="Aerts A."/>
            <person name="Arnold G.J."/>
            <person name="Basu M.K."/>
            <person name="Bauer D.J."/>
            <person name="Caceres C.E."/>
            <person name="Carmel L."/>
            <person name="Casola C."/>
            <person name="Choi J.H."/>
            <person name="Detter J.C."/>
            <person name="Dong Q."/>
            <person name="Dusheyko S."/>
            <person name="Eads B.D."/>
            <person name="Frohlich T."/>
            <person name="Geiler-Samerotte K.A."/>
            <person name="Gerlach D."/>
            <person name="Hatcher P."/>
            <person name="Jogdeo S."/>
            <person name="Krijgsveld J."/>
            <person name="Kriventseva E.V."/>
            <person name="Kultz D."/>
            <person name="Laforsch C."/>
            <person name="Lindquist E."/>
            <person name="Lopez J."/>
            <person name="Manak J.R."/>
            <person name="Muller J."/>
            <person name="Pangilinan J."/>
            <person name="Patwardhan R.P."/>
            <person name="Pitluck S."/>
            <person name="Pritham E.J."/>
            <person name="Rechtsteiner A."/>
            <person name="Rho M."/>
            <person name="Rogozin I.B."/>
            <person name="Sakarya O."/>
            <person name="Salamov A."/>
            <person name="Schaack S."/>
            <person name="Shapiro H."/>
            <person name="Shiga Y."/>
            <person name="Skalitzky C."/>
            <person name="Smith Z."/>
            <person name="Souvorov A."/>
            <person name="Sung W."/>
            <person name="Tang Z."/>
            <person name="Tsuchiya D."/>
            <person name="Tu H."/>
            <person name="Vos H."/>
            <person name="Wang M."/>
            <person name="Wolf Y.I."/>
            <person name="Yamagata H."/>
            <person name="Yamada T."/>
            <person name="Ye Y."/>
            <person name="Shaw J.R."/>
            <person name="Andrews J."/>
            <person name="Crease T.J."/>
            <person name="Tang H."/>
            <person name="Lucas S.M."/>
            <person name="Robertson H.M."/>
            <person name="Bork P."/>
            <person name="Koonin E.V."/>
            <person name="Zdobnov E.M."/>
            <person name="Grigoriev I.V."/>
            <person name="Lynch M."/>
            <person name="Boore J.L."/>
        </authorList>
    </citation>
    <scope>NUCLEOTIDE SEQUENCE [LARGE SCALE GENOMIC DNA]</scope>
</reference>
<evidence type="ECO:0000256" key="1">
    <source>
        <dbReference type="SAM" id="MobiDB-lite"/>
    </source>
</evidence>
<proteinExistence type="predicted"/>
<feature type="compositionally biased region" description="Basic and acidic residues" evidence="1">
    <location>
        <begin position="17"/>
        <end position="40"/>
    </location>
</feature>
<accession>E9GRL0</accession>
<protein>
    <submittedName>
        <fullName evidence="2">Uncharacterized protein</fullName>
    </submittedName>
</protein>
<dbReference type="InParanoid" id="E9GRL0"/>
<dbReference type="KEGG" id="dpx:DAPPUDRAFT_247006"/>
<feature type="region of interest" description="Disordered" evidence="1">
    <location>
        <begin position="1"/>
        <end position="40"/>
    </location>
</feature>
<dbReference type="EMBL" id="GL732560">
    <property type="protein sequence ID" value="EFX77895.1"/>
    <property type="molecule type" value="Genomic_DNA"/>
</dbReference>
<keyword evidence="3" id="KW-1185">Reference proteome</keyword>
<organism evidence="2 3">
    <name type="scientific">Daphnia pulex</name>
    <name type="common">Water flea</name>
    <dbReference type="NCBI Taxonomy" id="6669"/>
    <lineage>
        <taxon>Eukaryota</taxon>
        <taxon>Metazoa</taxon>
        <taxon>Ecdysozoa</taxon>
        <taxon>Arthropoda</taxon>
        <taxon>Crustacea</taxon>
        <taxon>Branchiopoda</taxon>
        <taxon>Diplostraca</taxon>
        <taxon>Cladocera</taxon>
        <taxon>Anomopoda</taxon>
        <taxon>Daphniidae</taxon>
        <taxon>Daphnia</taxon>
    </lineage>
</organism>
<evidence type="ECO:0000313" key="2">
    <source>
        <dbReference type="EMBL" id="EFX77895.1"/>
    </source>
</evidence>
<dbReference type="Proteomes" id="UP000000305">
    <property type="component" value="Unassembled WGS sequence"/>
</dbReference>
<dbReference type="PANTHER" id="PTHR34718">
    <property type="entry name" value="PHD-TYPE DOMAIN-CONTAINING PROTEIN"/>
    <property type="match status" value="1"/>
</dbReference>
<evidence type="ECO:0000313" key="3">
    <source>
        <dbReference type="Proteomes" id="UP000000305"/>
    </source>
</evidence>
<name>E9GRL0_DAPPU</name>
<dbReference type="OrthoDB" id="10416027at2759"/>
<gene>
    <name evidence="2" type="ORF">DAPPUDRAFT_247006</name>
</gene>